<feature type="region of interest" description="Disordered" evidence="1">
    <location>
        <begin position="374"/>
        <end position="399"/>
    </location>
</feature>
<evidence type="ECO:0000259" key="2">
    <source>
        <dbReference type="Pfam" id="PF26118"/>
    </source>
</evidence>
<feature type="region of interest" description="Disordered" evidence="1">
    <location>
        <begin position="422"/>
        <end position="441"/>
    </location>
</feature>
<name>A0AA39TIS5_9PEZI</name>
<sequence length="562" mass="66747">MSSRSRVEFDEREYYREVPSRERQPSRPAPVREYDDVDIRIRERERDRVPAFLREERRPDAGQLVLRHREVETVDRLRRRSPSPQVRVRETRIDRARSVSPSPPKRVEEDIHIRTVERVREQSRPPVDRIRTRFVEQKRSPSPEPIIRTRIVERERQRSPSPAIRERIRIVEREKERPRSPTPPPPPQVIKGSVIEREVITHYRDIDHGMVSARPPTPPPALRRKERDTEIDIFTSRNHTDIDVHKHSSRSRARSHSRERPSPQHAWDDDVLVRSDRNHLHVDIEKHRSTSHGRRAHSAAPPVIEYDDEARYITNKIDSRGRMGEAWNGITKDWTIVDVPPGTERVRMDGAGGASAEVTWQKYSGVRRAKFIPDRDEKSTVSTSTTIVEREPPRERERDTRLSVQIYDSKDRGSEVDYKKITDRRTSTHRSAPPSPAPRRNEMWTEITKDLVTREAIEELNYEYEETEWFFYVMQYLRYDDVLQLVKLSDAIREAREDDPVREMPVERKYNDIYDFSNPKYAHKHWPSDHRSMDRYDDERERIVEHEVVYDSRSGGGRGYRH</sequence>
<gene>
    <name evidence="3" type="ORF">B0T17DRAFT_397979</name>
</gene>
<accession>A0AA39TIS5</accession>
<feature type="compositionally biased region" description="Basic and acidic residues" evidence="1">
    <location>
        <begin position="256"/>
        <end position="269"/>
    </location>
</feature>
<proteinExistence type="predicted"/>
<feature type="region of interest" description="Disordered" evidence="1">
    <location>
        <begin position="235"/>
        <end position="269"/>
    </location>
</feature>
<evidence type="ECO:0000313" key="4">
    <source>
        <dbReference type="Proteomes" id="UP001174934"/>
    </source>
</evidence>
<feature type="compositionally biased region" description="Basic and acidic residues" evidence="1">
    <location>
        <begin position="388"/>
        <end position="399"/>
    </location>
</feature>
<feature type="region of interest" description="Disordered" evidence="1">
    <location>
        <begin position="155"/>
        <end position="190"/>
    </location>
</feature>
<dbReference type="InterPro" id="IPR058348">
    <property type="entry name" value="DUF8035"/>
</dbReference>
<organism evidence="3 4">
    <name type="scientific">Bombardia bombarda</name>
    <dbReference type="NCBI Taxonomy" id="252184"/>
    <lineage>
        <taxon>Eukaryota</taxon>
        <taxon>Fungi</taxon>
        <taxon>Dikarya</taxon>
        <taxon>Ascomycota</taxon>
        <taxon>Pezizomycotina</taxon>
        <taxon>Sordariomycetes</taxon>
        <taxon>Sordariomycetidae</taxon>
        <taxon>Sordariales</taxon>
        <taxon>Lasiosphaeriaceae</taxon>
        <taxon>Bombardia</taxon>
    </lineage>
</organism>
<dbReference type="EMBL" id="JAULSR010000008">
    <property type="protein sequence ID" value="KAK0613102.1"/>
    <property type="molecule type" value="Genomic_DNA"/>
</dbReference>
<comment type="caution">
    <text evidence="3">The sequence shown here is derived from an EMBL/GenBank/DDBJ whole genome shotgun (WGS) entry which is preliminary data.</text>
</comment>
<reference evidence="3" key="1">
    <citation type="submission" date="2023-06" db="EMBL/GenBank/DDBJ databases">
        <title>Genome-scale phylogeny and comparative genomics of the fungal order Sordariales.</title>
        <authorList>
            <consortium name="Lawrence Berkeley National Laboratory"/>
            <person name="Hensen N."/>
            <person name="Bonometti L."/>
            <person name="Westerberg I."/>
            <person name="Brannstrom I.O."/>
            <person name="Guillou S."/>
            <person name="Cros-Aarteil S."/>
            <person name="Calhoun S."/>
            <person name="Haridas S."/>
            <person name="Kuo A."/>
            <person name="Mondo S."/>
            <person name="Pangilinan J."/>
            <person name="Riley R."/>
            <person name="LaButti K."/>
            <person name="Andreopoulos B."/>
            <person name="Lipzen A."/>
            <person name="Chen C."/>
            <person name="Yanf M."/>
            <person name="Daum C."/>
            <person name="Ng V."/>
            <person name="Clum A."/>
            <person name="Steindorff A."/>
            <person name="Ohm R."/>
            <person name="Martin F."/>
            <person name="Silar P."/>
            <person name="Natvig D."/>
            <person name="Lalanne C."/>
            <person name="Gautier V."/>
            <person name="Ament-velasquez S.L."/>
            <person name="Kruys A."/>
            <person name="Hutchinson M.I."/>
            <person name="Powell A.J."/>
            <person name="Barry K."/>
            <person name="Miller A.N."/>
            <person name="Grigoriev I.V."/>
            <person name="Debuchy R."/>
            <person name="Gladieux P."/>
            <person name="Thoren M.H."/>
            <person name="Johannesson H."/>
        </authorList>
    </citation>
    <scope>NUCLEOTIDE SEQUENCE</scope>
    <source>
        <strain evidence="3">SMH3391-2</strain>
    </source>
</reference>
<keyword evidence="4" id="KW-1185">Reference proteome</keyword>
<protein>
    <recommendedName>
        <fullName evidence="2">DUF8035 domain-containing protein</fullName>
    </recommendedName>
</protein>
<dbReference type="Proteomes" id="UP001174934">
    <property type="component" value="Unassembled WGS sequence"/>
</dbReference>
<feature type="region of interest" description="Disordered" evidence="1">
    <location>
        <begin position="1"/>
        <end position="34"/>
    </location>
</feature>
<evidence type="ECO:0000313" key="3">
    <source>
        <dbReference type="EMBL" id="KAK0613102.1"/>
    </source>
</evidence>
<evidence type="ECO:0000256" key="1">
    <source>
        <dbReference type="SAM" id="MobiDB-lite"/>
    </source>
</evidence>
<feature type="compositionally biased region" description="Basic and acidic residues" evidence="1">
    <location>
        <begin position="155"/>
        <end position="179"/>
    </location>
</feature>
<dbReference type="Pfam" id="PF26118">
    <property type="entry name" value="DUF8035"/>
    <property type="match status" value="1"/>
</dbReference>
<feature type="domain" description="DUF8035" evidence="2">
    <location>
        <begin position="442"/>
        <end position="495"/>
    </location>
</feature>
<dbReference type="AlphaFoldDB" id="A0AA39TIS5"/>